<name>A0ABZ0KXX9_9BACL</name>
<evidence type="ECO:0000256" key="2">
    <source>
        <dbReference type="ARBA" id="ARBA00023015"/>
    </source>
</evidence>
<evidence type="ECO:0000259" key="6">
    <source>
        <dbReference type="Pfam" id="PF04542"/>
    </source>
</evidence>
<evidence type="ECO:0000313" key="8">
    <source>
        <dbReference type="EMBL" id="WOV84752.1"/>
    </source>
</evidence>
<keyword evidence="9" id="KW-1185">Reference proteome</keyword>
<dbReference type="InterPro" id="IPR014284">
    <property type="entry name" value="RNA_pol_sigma-70_dom"/>
</dbReference>
<evidence type="ECO:0000256" key="4">
    <source>
        <dbReference type="ARBA" id="ARBA00023125"/>
    </source>
</evidence>
<dbReference type="InterPro" id="IPR013324">
    <property type="entry name" value="RNA_pol_sigma_r3/r4-like"/>
</dbReference>
<proteinExistence type="inferred from homology"/>
<keyword evidence="4" id="KW-0238">DNA-binding</keyword>
<dbReference type="Gene3D" id="1.10.10.10">
    <property type="entry name" value="Winged helix-like DNA-binding domain superfamily/Winged helix DNA-binding domain"/>
    <property type="match status" value="1"/>
</dbReference>
<organism evidence="8 9">
    <name type="scientific">Sporosarcina jeotgali</name>
    <dbReference type="NCBI Taxonomy" id="3020056"/>
    <lineage>
        <taxon>Bacteria</taxon>
        <taxon>Bacillati</taxon>
        <taxon>Bacillota</taxon>
        <taxon>Bacilli</taxon>
        <taxon>Bacillales</taxon>
        <taxon>Caryophanaceae</taxon>
        <taxon>Sporosarcina</taxon>
    </lineage>
</organism>
<dbReference type="SUPFAM" id="SSF88946">
    <property type="entry name" value="Sigma2 domain of RNA polymerase sigma factors"/>
    <property type="match status" value="1"/>
</dbReference>
<feature type="domain" description="RNA polymerase sigma factor 70 region 4 type 2" evidence="7">
    <location>
        <begin position="103"/>
        <end position="153"/>
    </location>
</feature>
<sequence length="163" mass="19206">MNSFEEVLDRYEPMLSAVMRKLHIYRDYDHFRQTGRVALWQAWQRFDETKGNFTPYAYRSVYGAMLDELKRETRFNDVHMSAEDDLLEFAGATPLTEIDYGPLEDILTELSIQERELLVLLYENRISQAACAAHFGISVPGVKKRKERLLQKLRRQLIDRKTS</sequence>
<dbReference type="NCBIfam" id="TIGR02937">
    <property type="entry name" value="sigma70-ECF"/>
    <property type="match status" value="1"/>
</dbReference>
<dbReference type="InterPro" id="IPR013249">
    <property type="entry name" value="RNA_pol_sigma70_r4_t2"/>
</dbReference>
<accession>A0ABZ0KXX9</accession>
<evidence type="ECO:0000256" key="1">
    <source>
        <dbReference type="ARBA" id="ARBA00010641"/>
    </source>
</evidence>
<dbReference type="InterPro" id="IPR013325">
    <property type="entry name" value="RNA_pol_sigma_r2"/>
</dbReference>
<dbReference type="InterPro" id="IPR036388">
    <property type="entry name" value="WH-like_DNA-bd_sf"/>
</dbReference>
<dbReference type="SUPFAM" id="SSF88659">
    <property type="entry name" value="Sigma3 and sigma4 domains of RNA polymerase sigma factors"/>
    <property type="match status" value="1"/>
</dbReference>
<dbReference type="PANTHER" id="PTHR43133:SF8">
    <property type="entry name" value="RNA POLYMERASE SIGMA FACTOR HI_1459-RELATED"/>
    <property type="match status" value="1"/>
</dbReference>
<keyword evidence="2" id="KW-0805">Transcription regulation</keyword>
<comment type="similarity">
    <text evidence="1">Belongs to the sigma-70 factor family. ECF subfamily.</text>
</comment>
<dbReference type="Gene3D" id="1.10.1740.10">
    <property type="match status" value="1"/>
</dbReference>
<dbReference type="PANTHER" id="PTHR43133">
    <property type="entry name" value="RNA POLYMERASE ECF-TYPE SIGMA FACTO"/>
    <property type="match status" value="1"/>
</dbReference>
<evidence type="ECO:0000313" key="9">
    <source>
        <dbReference type="Proteomes" id="UP001303532"/>
    </source>
</evidence>
<evidence type="ECO:0000256" key="3">
    <source>
        <dbReference type="ARBA" id="ARBA00023082"/>
    </source>
</evidence>
<dbReference type="Pfam" id="PF04542">
    <property type="entry name" value="Sigma70_r2"/>
    <property type="match status" value="1"/>
</dbReference>
<dbReference type="InterPro" id="IPR007627">
    <property type="entry name" value="RNA_pol_sigma70_r2"/>
</dbReference>
<gene>
    <name evidence="8" type="ORF">PGH26_02160</name>
</gene>
<dbReference type="EMBL" id="CP116341">
    <property type="protein sequence ID" value="WOV84752.1"/>
    <property type="molecule type" value="Genomic_DNA"/>
</dbReference>
<dbReference type="RefSeq" id="WP_323692397.1">
    <property type="nucleotide sequence ID" value="NZ_CP116341.1"/>
</dbReference>
<protein>
    <submittedName>
        <fullName evidence="8">Sigma-70 family RNA polymerase sigma factor</fullName>
    </submittedName>
</protein>
<evidence type="ECO:0000256" key="5">
    <source>
        <dbReference type="ARBA" id="ARBA00023163"/>
    </source>
</evidence>
<dbReference type="Proteomes" id="UP001303532">
    <property type="component" value="Chromosome"/>
</dbReference>
<dbReference type="InterPro" id="IPR039425">
    <property type="entry name" value="RNA_pol_sigma-70-like"/>
</dbReference>
<dbReference type="Pfam" id="PF08281">
    <property type="entry name" value="Sigma70_r4_2"/>
    <property type="match status" value="1"/>
</dbReference>
<keyword evidence="5" id="KW-0804">Transcription</keyword>
<feature type="domain" description="RNA polymerase sigma-70 region 2" evidence="6">
    <location>
        <begin position="9"/>
        <end position="74"/>
    </location>
</feature>
<keyword evidence="3" id="KW-0731">Sigma factor</keyword>
<evidence type="ECO:0000259" key="7">
    <source>
        <dbReference type="Pfam" id="PF08281"/>
    </source>
</evidence>
<reference evidence="8 9" key="1">
    <citation type="submission" date="2023-01" db="EMBL/GenBank/DDBJ databases">
        <title>Sporosarcina sp. nov., isolated from Korean tranditional fermented seafood 'Jeotgal'.</title>
        <authorList>
            <person name="Yang A.-I."/>
        </authorList>
    </citation>
    <scope>NUCLEOTIDE SEQUENCE [LARGE SCALE GENOMIC DNA]</scope>
    <source>
        <strain evidence="8 9">B2O-1</strain>
    </source>
</reference>